<evidence type="ECO:0000313" key="9">
    <source>
        <dbReference type="Proteomes" id="UP000445582"/>
    </source>
</evidence>
<proteinExistence type="predicted"/>
<accession>A0A844YJJ5</accession>
<comment type="subcellular location">
    <subcellularLocation>
        <location evidence="1">Membrane</location>
        <topology evidence="1">Multi-pass membrane protein</topology>
    </subcellularLocation>
</comment>
<feature type="transmembrane region" description="Helical" evidence="6">
    <location>
        <begin position="401"/>
        <end position="419"/>
    </location>
</feature>
<dbReference type="GO" id="GO:0016020">
    <property type="term" value="C:membrane"/>
    <property type="evidence" value="ECO:0007669"/>
    <property type="project" value="UniProtKB-SubCell"/>
</dbReference>
<dbReference type="PROSITE" id="PS50850">
    <property type="entry name" value="MFS"/>
    <property type="match status" value="1"/>
</dbReference>
<organism evidence="8 9">
    <name type="scientific">Qipengyuania oceanensis</name>
    <dbReference type="NCBI Taxonomy" id="1463597"/>
    <lineage>
        <taxon>Bacteria</taxon>
        <taxon>Pseudomonadati</taxon>
        <taxon>Pseudomonadota</taxon>
        <taxon>Alphaproteobacteria</taxon>
        <taxon>Sphingomonadales</taxon>
        <taxon>Erythrobacteraceae</taxon>
        <taxon>Qipengyuania</taxon>
    </lineage>
</organism>
<feature type="transmembrane region" description="Helical" evidence="6">
    <location>
        <begin position="152"/>
        <end position="177"/>
    </location>
</feature>
<gene>
    <name evidence="8" type="ORF">GRI48_09365</name>
</gene>
<feature type="transmembrane region" description="Helical" evidence="6">
    <location>
        <begin position="257"/>
        <end position="276"/>
    </location>
</feature>
<evidence type="ECO:0000256" key="2">
    <source>
        <dbReference type="ARBA" id="ARBA00022448"/>
    </source>
</evidence>
<dbReference type="InterPro" id="IPR011701">
    <property type="entry name" value="MFS"/>
</dbReference>
<feature type="transmembrane region" description="Helical" evidence="6">
    <location>
        <begin position="325"/>
        <end position="346"/>
    </location>
</feature>
<feature type="transmembrane region" description="Helical" evidence="6">
    <location>
        <begin position="499"/>
        <end position="517"/>
    </location>
</feature>
<feature type="transmembrane region" description="Helical" evidence="6">
    <location>
        <begin position="60"/>
        <end position="79"/>
    </location>
</feature>
<dbReference type="InterPro" id="IPR036259">
    <property type="entry name" value="MFS_trans_sf"/>
</dbReference>
<feature type="transmembrane region" description="Helical" evidence="6">
    <location>
        <begin position="22"/>
        <end position="39"/>
    </location>
</feature>
<keyword evidence="5 6" id="KW-0472">Membrane</keyword>
<feature type="transmembrane region" description="Helical" evidence="6">
    <location>
        <begin position="296"/>
        <end position="313"/>
    </location>
</feature>
<evidence type="ECO:0000256" key="6">
    <source>
        <dbReference type="SAM" id="Phobius"/>
    </source>
</evidence>
<dbReference type="SUPFAM" id="SSF103473">
    <property type="entry name" value="MFS general substrate transporter"/>
    <property type="match status" value="2"/>
</dbReference>
<sequence length="537" mass="56803">MSQTETVSVPQDAAAGDKVPAYSWYALGVLVLIYVLNFIDRQILSILANDIKADLGVSDAYLGFLYGTAFAIFYSLFGIPLGKLADSWHRVRLMTIGLSLWSAMTVVSGFSKNAGMLTGARIGVGVGEATASPSAYSLISDWFPARLRATALAIYSSGLYLGGGMSILIGAVALEWWNKTYPGGGPFGLVGWQAAFIAVGLPGLLLALWVMTLKEPIRGLIDGIPSKPVERPFRGFVEELLQIIPPLTLIGAARRGFMALAINITAFVGAFVIAWLLTGITGSGPGAIVEAISDQWFLLAIGYYAIFCWASALRSRDAPTFALTWGSPAFLCTILGYGIVSFMSYATSYWSAPYAERVFEISKIQLGWWLGMPTAVSGFLGVIAGGRLADYLFTRIPAGRIVVIIFGLLAPIPVMWLMFTTGDMTLFLILAVIAQFCAASALGGAAATSQALVLPRMRGVATATFFLATTLVGLALGPYTAGLVSAKNGDDLSQGMLAVLWAAPVGLVLLIAALKLVPAAADTVRSRARSAGEDISD</sequence>
<feature type="transmembrane region" description="Helical" evidence="6">
    <location>
        <begin position="425"/>
        <end position="447"/>
    </location>
</feature>
<feature type="transmembrane region" description="Helical" evidence="6">
    <location>
        <begin position="459"/>
        <end position="479"/>
    </location>
</feature>
<keyword evidence="4 6" id="KW-1133">Transmembrane helix</keyword>
<dbReference type="Pfam" id="PF07690">
    <property type="entry name" value="MFS_1"/>
    <property type="match status" value="1"/>
</dbReference>
<dbReference type="OrthoDB" id="7400989at2"/>
<evidence type="ECO:0000256" key="3">
    <source>
        <dbReference type="ARBA" id="ARBA00022692"/>
    </source>
</evidence>
<evidence type="ECO:0000256" key="5">
    <source>
        <dbReference type="ARBA" id="ARBA00023136"/>
    </source>
</evidence>
<dbReference type="AlphaFoldDB" id="A0A844YJJ5"/>
<feature type="transmembrane region" description="Helical" evidence="6">
    <location>
        <begin position="189"/>
        <end position="211"/>
    </location>
</feature>
<keyword evidence="2" id="KW-0813">Transport</keyword>
<dbReference type="Gene3D" id="1.20.1250.20">
    <property type="entry name" value="MFS general substrate transporter like domains"/>
    <property type="match status" value="2"/>
</dbReference>
<feature type="transmembrane region" description="Helical" evidence="6">
    <location>
        <begin position="91"/>
        <end position="111"/>
    </location>
</feature>
<evidence type="ECO:0000256" key="4">
    <source>
        <dbReference type="ARBA" id="ARBA00022989"/>
    </source>
</evidence>
<dbReference type="EMBL" id="WTYN01000001">
    <property type="protein sequence ID" value="MXO63218.1"/>
    <property type="molecule type" value="Genomic_DNA"/>
</dbReference>
<feature type="transmembrane region" description="Helical" evidence="6">
    <location>
        <begin position="366"/>
        <end position="389"/>
    </location>
</feature>
<dbReference type="PANTHER" id="PTHR23505:SF79">
    <property type="entry name" value="PROTEIN SPINSTER"/>
    <property type="match status" value="1"/>
</dbReference>
<dbReference type="Proteomes" id="UP000445582">
    <property type="component" value="Unassembled WGS sequence"/>
</dbReference>
<dbReference type="PANTHER" id="PTHR23505">
    <property type="entry name" value="SPINSTER"/>
    <property type="match status" value="1"/>
</dbReference>
<evidence type="ECO:0000313" key="8">
    <source>
        <dbReference type="EMBL" id="MXO63218.1"/>
    </source>
</evidence>
<comment type="caution">
    <text evidence="8">The sequence shown here is derived from an EMBL/GenBank/DDBJ whole genome shotgun (WGS) entry which is preliminary data.</text>
</comment>
<reference evidence="8 9" key="1">
    <citation type="submission" date="2019-12" db="EMBL/GenBank/DDBJ databases">
        <title>Genomic-based taxomic classification of the family Erythrobacteraceae.</title>
        <authorList>
            <person name="Xu L."/>
        </authorList>
    </citation>
    <scope>NUCLEOTIDE SEQUENCE [LARGE SCALE GENOMIC DNA]</scope>
    <source>
        <strain evidence="8 9">MCCC 1A09965</strain>
    </source>
</reference>
<evidence type="ECO:0000259" key="7">
    <source>
        <dbReference type="PROSITE" id="PS50850"/>
    </source>
</evidence>
<dbReference type="GO" id="GO:0022857">
    <property type="term" value="F:transmembrane transporter activity"/>
    <property type="evidence" value="ECO:0007669"/>
    <property type="project" value="InterPro"/>
</dbReference>
<dbReference type="RefSeq" id="WP_160674487.1">
    <property type="nucleotide sequence ID" value="NZ_WTYN01000001.1"/>
</dbReference>
<dbReference type="InterPro" id="IPR020846">
    <property type="entry name" value="MFS_dom"/>
</dbReference>
<dbReference type="InterPro" id="IPR044770">
    <property type="entry name" value="MFS_spinster-like"/>
</dbReference>
<feature type="domain" description="Major facilitator superfamily (MFS) profile" evidence="7">
    <location>
        <begin position="26"/>
        <end position="521"/>
    </location>
</feature>
<name>A0A844YJJ5_9SPHN</name>
<keyword evidence="3 6" id="KW-0812">Transmembrane</keyword>
<protein>
    <submittedName>
        <fullName evidence="8">MFS transporter</fullName>
    </submittedName>
</protein>
<evidence type="ECO:0000256" key="1">
    <source>
        <dbReference type="ARBA" id="ARBA00004141"/>
    </source>
</evidence>
<keyword evidence="9" id="KW-1185">Reference proteome</keyword>